<evidence type="ECO:0000313" key="4">
    <source>
        <dbReference type="EMBL" id="KAG7387585.1"/>
    </source>
</evidence>
<reference evidence="4" key="1">
    <citation type="submission" date="2021-02" db="EMBL/GenBank/DDBJ databases">
        <authorList>
            <person name="Palmer J.M."/>
        </authorList>
    </citation>
    <scope>NUCLEOTIDE SEQUENCE</scope>
    <source>
        <strain evidence="4">SCRP734</strain>
    </source>
</reference>
<comment type="subunit">
    <text evidence="3">Heterohexamer of two PFD-alpha type and four PFD-beta type subunits.</text>
</comment>
<proteinExistence type="inferred from homology"/>
<dbReference type="PANTHER" id="PTHR12409:SF0">
    <property type="entry name" value="PREFOLDIN SUBUNIT 3"/>
    <property type="match status" value="1"/>
</dbReference>
<evidence type="ECO:0000313" key="5">
    <source>
        <dbReference type="Proteomes" id="UP000694044"/>
    </source>
</evidence>
<dbReference type="GO" id="GO:0005737">
    <property type="term" value="C:cytoplasm"/>
    <property type="evidence" value="ECO:0007669"/>
    <property type="project" value="TreeGrafter"/>
</dbReference>
<dbReference type="GO" id="GO:0007021">
    <property type="term" value="P:tubulin complex assembly"/>
    <property type="evidence" value="ECO:0007669"/>
    <property type="project" value="TreeGrafter"/>
</dbReference>
<dbReference type="PIRSF" id="PIRSF016396">
    <property type="entry name" value="Prefoldin_subunit_3"/>
    <property type="match status" value="1"/>
</dbReference>
<dbReference type="GO" id="GO:0007017">
    <property type="term" value="P:microtubule-based process"/>
    <property type="evidence" value="ECO:0007669"/>
    <property type="project" value="TreeGrafter"/>
</dbReference>
<dbReference type="InterPro" id="IPR004127">
    <property type="entry name" value="Prefoldin_subunit_alpha"/>
</dbReference>
<dbReference type="GO" id="GO:0015631">
    <property type="term" value="F:tubulin binding"/>
    <property type="evidence" value="ECO:0007669"/>
    <property type="project" value="TreeGrafter"/>
</dbReference>
<accession>A0A8T1W2E5</accession>
<dbReference type="Pfam" id="PF02996">
    <property type="entry name" value="Prefoldin"/>
    <property type="match status" value="1"/>
</dbReference>
<keyword evidence="2 3" id="KW-0143">Chaperone</keyword>
<dbReference type="GO" id="GO:0006457">
    <property type="term" value="P:protein folding"/>
    <property type="evidence" value="ECO:0007669"/>
    <property type="project" value="InterPro"/>
</dbReference>
<comment type="caution">
    <text evidence="4">The sequence shown here is derived from an EMBL/GenBank/DDBJ whole genome shotgun (WGS) entry which is preliminary data.</text>
</comment>
<keyword evidence="5" id="KW-1185">Reference proteome</keyword>
<sequence length="232" mass="25964">MASSAPTPTGLESPEALARLNAAIMGERNPRGIPSAVFVDSVDAFMDVCGVKNIEPLVGALQQMYSKYKFMETSLQKNRETFKRKIPDTQKDLNMVRHLVAKRDEGETLQTQFNLADNVYAKASVDCNVGKVCIWLGAQVMVEYPYEEAQELLEENVATATEKLVSRAADRGPYGGVQCIFDGFAAQVEEDLSFLRDQIITSEVNIARIFNHDVRRRRQEKDDKLVAELEAK</sequence>
<dbReference type="InterPro" id="IPR016655">
    <property type="entry name" value="PFD3"/>
</dbReference>
<dbReference type="EMBL" id="JAGDFM010000076">
    <property type="protein sequence ID" value="KAG7387585.1"/>
    <property type="molecule type" value="Genomic_DNA"/>
</dbReference>
<dbReference type="OrthoDB" id="6375174at2759"/>
<dbReference type="CDD" id="cd23156">
    <property type="entry name" value="Prefoldin_3"/>
    <property type="match status" value="1"/>
</dbReference>
<evidence type="ECO:0000256" key="3">
    <source>
        <dbReference type="PIRNR" id="PIRNR016396"/>
    </source>
</evidence>
<evidence type="ECO:0000256" key="1">
    <source>
        <dbReference type="ARBA" id="ARBA00010048"/>
    </source>
</evidence>
<dbReference type="GO" id="GO:0016272">
    <property type="term" value="C:prefoldin complex"/>
    <property type="evidence" value="ECO:0007669"/>
    <property type="project" value="InterPro"/>
</dbReference>
<comment type="function">
    <text evidence="3">Binds specifically to cytosolic chaperonin (c-CPN) and transfers target proteins to it. Binds to nascent polypeptide chain and promotes folding in an environment in which there are many competing pathways for nonnative proteins.</text>
</comment>
<gene>
    <name evidence="4" type="primary">VBP1</name>
    <name evidence="4" type="ORF">PHYPSEUDO_013979</name>
</gene>
<dbReference type="AlphaFoldDB" id="A0A8T1W2E5"/>
<name>A0A8T1W2E5_9STRA</name>
<protein>
    <recommendedName>
        <fullName evidence="3">Prefoldin subunit 3</fullName>
    </recommendedName>
</protein>
<dbReference type="PANTHER" id="PTHR12409">
    <property type="entry name" value="PREFOLDIN SUBUNIT 3"/>
    <property type="match status" value="1"/>
</dbReference>
<evidence type="ECO:0000256" key="2">
    <source>
        <dbReference type="ARBA" id="ARBA00023186"/>
    </source>
</evidence>
<organism evidence="4 5">
    <name type="scientific">Phytophthora pseudosyringae</name>
    <dbReference type="NCBI Taxonomy" id="221518"/>
    <lineage>
        <taxon>Eukaryota</taxon>
        <taxon>Sar</taxon>
        <taxon>Stramenopiles</taxon>
        <taxon>Oomycota</taxon>
        <taxon>Peronosporomycetes</taxon>
        <taxon>Peronosporales</taxon>
        <taxon>Peronosporaceae</taxon>
        <taxon>Phytophthora</taxon>
    </lineage>
</organism>
<comment type="similarity">
    <text evidence="1 3">Belongs to the prefoldin subunit alpha family.</text>
</comment>
<dbReference type="Proteomes" id="UP000694044">
    <property type="component" value="Unassembled WGS sequence"/>
</dbReference>